<gene>
    <name evidence="2" type="ORF">D2E76_28630</name>
</gene>
<comment type="caution">
    <text evidence="2">The sequence shown here is derived from an EMBL/GenBank/DDBJ whole genome shotgun (WGS) entry which is preliminary data.</text>
</comment>
<evidence type="ECO:0000256" key="1">
    <source>
        <dbReference type="SAM" id="MobiDB-lite"/>
    </source>
</evidence>
<evidence type="ECO:0000313" key="3">
    <source>
        <dbReference type="Proteomes" id="UP000284557"/>
    </source>
</evidence>
<dbReference type="AlphaFoldDB" id="A0ABD7HFI3"/>
<evidence type="ECO:0000313" key="2">
    <source>
        <dbReference type="EMBL" id="RIT25909.1"/>
    </source>
</evidence>
<feature type="region of interest" description="Disordered" evidence="1">
    <location>
        <begin position="1"/>
        <end position="70"/>
    </location>
</feature>
<dbReference type="Proteomes" id="UP000284557">
    <property type="component" value="Unassembled WGS sequence"/>
</dbReference>
<sequence length="70" mass="7338">MAQHDSGYIPVDYTGPLPTGPIPARAKGASEYTYGPGECPRRSPGRSPAQTDRTGIADGPPGLYPENAPR</sequence>
<reference evidence="2 3" key="1">
    <citation type="submission" date="2018-08" db="EMBL/GenBank/DDBJ databases">
        <title>Linezolid Resistance in Mycobacterium abscessus: MIC Distribution and Comprehensive Investigation of Resistance Mechanisms.</title>
        <authorList>
            <person name="Ye M."/>
            <person name="Xu L."/>
            <person name="Zou Y."/>
            <person name="Li B."/>
            <person name="Guo Q."/>
            <person name="Zhang Y."/>
            <person name="Zhan M."/>
            <person name="Xu B."/>
            <person name="Yu F."/>
            <person name="Zhang Z."/>
            <person name="Chu H."/>
        </authorList>
    </citation>
    <scope>NUCLEOTIDE SEQUENCE [LARGE SCALE GENOMIC DNA]</scope>
    <source>
        <strain evidence="2 3">G143</strain>
    </source>
</reference>
<name>A0ABD7HFI3_9MYCO</name>
<accession>A0ABD7HFI3</accession>
<protein>
    <submittedName>
        <fullName evidence="2">Uncharacterized protein</fullName>
    </submittedName>
</protein>
<organism evidence="2 3">
    <name type="scientific">Mycobacteroides abscessus</name>
    <dbReference type="NCBI Taxonomy" id="36809"/>
    <lineage>
        <taxon>Bacteria</taxon>
        <taxon>Bacillati</taxon>
        <taxon>Actinomycetota</taxon>
        <taxon>Actinomycetes</taxon>
        <taxon>Mycobacteriales</taxon>
        <taxon>Mycobacteriaceae</taxon>
        <taxon>Mycobacteroides</taxon>
    </lineage>
</organism>
<dbReference type="EMBL" id="QXBN01000087">
    <property type="protein sequence ID" value="RIT25909.1"/>
    <property type="molecule type" value="Genomic_DNA"/>
</dbReference>
<proteinExistence type="predicted"/>